<reference evidence="1 2" key="1">
    <citation type="journal article" date="2014" name="Nature">
        <title>An environmental bacterial taxon with a large and distinct metabolic repertoire.</title>
        <authorList>
            <person name="Wilson M.C."/>
            <person name="Mori T."/>
            <person name="Ruckert C."/>
            <person name="Uria A.R."/>
            <person name="Helf M.J."/>
            <person name="Takada K."/>
            <person name="Gernert C."/>
            <person name="Steffens U.A."/>
            <person name="Heycke N."/>
            <person name="Schmitt S."/>
            <person name="Rinke C."/>
            <person name="Helfrich E.J."/>
            <person name="Brachmann A.O."/>
            <person name="Gurgui C."/>
            <person name="Wakimoto T."/>
            <person name="Kracht M."/>
            <person name="Crusemann M."/>
            <person name="Hentschel U."/>
            <person name="Abe I."/>
            <person name="Matsunaga S."/>
            <person name="Kalinowski J."/>
            <person name="Takeyama H."/>
            <person name="Piel J."/>
        </authorList>
    </citation>
    <scope>NUCLEOTIDE SEQUENCE [LARGE SCALE GENOMIC DNA]</scope>
    <source>
        <strain evidence="2">TSY2</strain>
    </source>
</reference>
<organism evidence="1 2">
    <name type="scientific">Candidatus Entotheonella gemina</name>
    <dbReference type="NCBI Taxonomy" id="1429439"/>
    <lineage>
        <taxon>Bacteria</taxon>
        <taxon>Pseudomonadati</taxon>
        <taxon>Nitrospinota/Tectimicrobiota group</taxon>
        <taxon>Candidatus Tectimicrobiota</taxon>
        <taxon>Candidatus Entotheonellia</taxon>
        <taxon>Candidatus Entotheonellales</taxon>
        <taxon>Candidatus Entotheonellaceae</taxon>
        <taxon>Candidatus Entotheonella</taxon>
    </lineage>
</organism>
<gene>
    <name evidence="1" type="ORF">ETSY2_42070</name>
</gene>
<evidence type="ECO:0000313" key="2">
    <source>
        <dbReference type="Proteomes" id="UP000019140"/>
    </source>
</evidence>
<sequence length="36" mass="4130">MTGKPVAQSSMLMTVKTFPVRRVRSEVVVRNELRII</sequence>
<dbReference type="HOGENOM" id="CLU_3355191_0_0_7"/>
<dbReference type="Proteomes" id="UP000019140">
    <property type="component" value="Unassembled WGS sequence"/>
</dbReference>
<dbReference type="AlphaFoldDB" id="W4LLS8"/>
<accession>W4LLS8</accession>
<proteinExistence type="predicted"/>
<keyword evidence="2" id="KW-1185">Reference proteome</keyword>
<comment type="caution">
    <text evidence="1">The sequence shown here is derived from an EMBL/GenBank/DDBJ whole genome shotgun (WGS) entry which is preliminary data.</text>
</comment>
<protein>
    <submittedName>
        <fullName evidence="1">Uncharacterized protein</fullName>
    </submittedName>
</protein>
<evidence type="ECO:0000313" key="1">
    <source>
        <dbReference type="EMBL" id="ETW98854.1"/>
    </source>
</evidence>
<name>W4LLS8_9BACT</name>
<dbReference type="EMBL" id="AZHX01001904">
    <property type="protein sequence ID" value="ETW98854.1"/>
    <property type="molecule type" value="Genomic_DNA"/>
</dbReference>